<comment type="caution">
    <text evidence="1">The sequence shown here is derived from an EMBL/GenBank/DDBJ whole genome shotgun (WGS) entry which is preliminary data.</text>
</comment>
<dbReference type="EMBL" id="MU003492">
    <property type="protein sequence ID" value="KAF2477551.1"/>
    <property type="molecule type" value="Genomic_DNA"/>
</dbReference>
<name>A0ACB6REI5_9PLEO</name>
<organism evidence="1 2">
    <name type="scientific">Lindgomyces ingoldianus</name>
    <dbReference type="NCBI Taxonomy" id="673940"/>
    <lineage>
        <taxon>Eukaryota</taxon>
        <taxon>Fungi</taxon>
        <taxon>Dikarya</taxon>
        <taxon>Ascomycota</taxon>
        <taxon>Pezizomycotina</taxon>
        <taxon>Dothideomycetes</taxon>
        <taxon>Pleosporomycetidae</taxon>
        <taxon>Pleosporales</taxon>
        <taxon>Lindgomycetaceae</taxon>
        <taxon>Lindgomyces</taxon>
    </lineage>
</organism>
<evidence type="ECO:0000313" key="1">
    <source>
        <dbReference type="EMBL" id="KAF2477551.1"/>
    </source>
</evidence>
<keyword evidence="2" id="KW-1185">Reference proteome</keyword>
<accession>A0ACB6REI5</accession>
<reference evidence="1" key="1">
    <citation type="journal article" date="2020" name="Stud. Mycol.">
        <title>101 Dothideomycetes genomes: a test case for predicting lifestyles and emergence of pathogens.</title>
        <authorList>
            <person name="Haridas S."/>
            <person name="Albert R."/>
            <person name="Binder M."/>
            <person name="Bloem J."/>
            <person name="Labutti K."/>
            <person name="Salamov A."/>
            <person name="Andreopoulos B."/>
            <person name="Baker S."/>
            <person name="Barry K."/>
            <person name="Bills G."/>
            <person name="Bluhm B."/>
            <person name="Cannon C."/>
            <person name="Castanera R."/>
            <person name="Culley D."/>
            <person name="Daum C."/>
            <person name="Ezra D."/>
            <person name="Gonzalez J."/>
            <person name="Henrissat B."/>
            <person name="Kuo A."/>
            <person name="Liang C."/>
            <person name="Lipzen A."/>
            <person name="Lutzoni F."/>
            <person name="Magnuson J."/>
            <person name="Mondo S."/>
            <person name="Nolan M."/>
            <person name="Ohm R."/>
            <person name="Pangilinan J."/>
            <person name="Park H.-J."/>
            <person name="Ramirez L."/>
            <person name="Alfaro M."/>
            <person name="Sun H."/>
            <person name="Tritt A."/>
            <person name="Yoshinaga Y."/>
            <person name="Zwiers L.-H."/>
            <person name="Turgeon B."/>
            <person name="Goodwin S."/>
            <person name="Spatafora J."/>
            <person name="Crous P."/>
            <person name="Grigoriev I."/>
        </authorList>
    </citation>
    <scope>NUCLEOTIDE SEQUENCE</scope>
    <source>
        <strain evidence="1">ATCC 200398</strain>
    </source>
</reference>
<sequence>MACIGRQNMNSSQFPDVLSPSFTRARRPALIPPNCSLSPAEAEELIRTRTYQLLFPPPDPNLLRDARPTSPARSDSTHPELSNSATDSEQRRYQHSQFDNSASTAAIPPSIARDPRRRAHWIKARAQYARDWSRRGVEFSQEKRLPSGTDVVPPKRSARDFGPKRKHSAFIIDEELKCRLEDRVGTPHLSELLPGDDISGQLNVEELRMGGEAAALEEEFNTIPSDTIEASHGKIRPS</sequence>
<proteinExistence type="predicted"/>
<evidence type="ECO:0000313" key="2">
    <source>
        <dbReference type="Proteomes" id="UP000799755"/>
    </source>
</evidence>
<protein>
    <submittedName>
        <fullName evidence="1">Uncharacterized protein</fullName>
    </submittedName>
</protein>
<dbReference type="Proteomes" id="UP000799755">
    <property type="component" value="Unassembled WGS sequence"/>
</dbReference>
<gene>
    <name evidence="1" type="ORF">BDR25DRAFT_308458</name>
</gene>